<evidence type="ECO:0000256" key="3">
    <source>
        <dbReference type="ARBA" id="ARBA00017228"/>
    </source>
</evidence>
<dbReference type="GO" id="GO:0005737">
    <property type="term" value="C:cytoplasm"/>
    <property type="evidence" value="ECO:0007669"/>
    <property type="project" value="UniProtKB-SubCell"/>
</dbReference>
<dbReference type="AlphaFoldDB" id="A0A1N7PPY9"/>
<gene>
    <name evidence="12" type="ORF">SAMN05421774_10622</name>
</gene>
<evidence type="ECO:0000256" key="4">
    <source>
        <dbReference type="ARBA" id="ARBA00022617"/>
    </source>
</evidence>
<dbReference type="Pfam" id="PF04055">
    <property type="entry name" value="Radical_SAM"/>
    <property type="match status" value="1"/>
</dbReference>
<dbReference type="GO" id="GO:0004109">
    <property type="term" value="F:coproporphyrinogen oxidase activity"/>
    <property type="evidence" value="ECO:0007669"/>
    <property type="project" value="InterPro"/>
</dbReference>
<keyword evidence="10" id="KW-0963">Cytoplasm</keyword>
<dbReference type="InterPro" id="IPR034505">
    <property type="entry name" value="Coproporphyrinogen-III_oxidase"/>
</dbReference>
<dbReference type="SFLD" id="SFLDS00029">
    <property type="entry name" value="Radical_SAM"/>
    <property type="match status" value="1"/>
</dbReference>
<dbReference type="Gene3D" id="3.20.20.70">
    <property type="entry name" value="Aldolase class I"/>
    <property type="match status" value="1"/>
</dbReference>
<dbReference type="SFLD" id="SFLDF00562">
    <property type="entry name" value="HemN-like__clustered_with_heat"/>
    <property type="match status" value="1"/>
</dbReference>
<dbReference type="InterPro" id="IPR004559">
    <property type="entry name" value="HemW-like"/>
</dbReference>
<evidence type="ECO:0000256" key="9">
    <source>
        <dbReference type="ARBA" id="ARBA00023186"/>
    </source>
</evidence>
<evidence type="ECO:0000256" key="5">
    <source>
        <dbReference type="ARBA" id="ARBA00022691"/>
    </source>
</evidence>
<dbReference type="Pfam" id="PF06969">
    <property type="entry name" value="HemN_C"/>
    <property type="match status" value="1"/>
</dbReference>
<dbReference type="OrthoDB" id="9808022at2"/>
<dbReference type="GO" id="GO:0006779">
    <property type="term" value="P:porphyrin-containing compound biosynthetic process"/>
    <property type="evidence" value="ECO:0007669"/>
    <property type="project" value="InterPro"/>
</dbReference>
<evidence type="ECO:0000256" key="6">
    <source>
        <dbReference type="ARBA" id="ARBA00022723"/>
    </source>
</evidence>
<keyword evidence="7 10" id="KW-0408">Iron</keyword>
<sequence>MKFGLYVHWPYCQSKCPYCDFNSHVATAIDPERWISAYQHEISRIAEACPDHILSTIFIGGGTPSLMDPRIVDSLVRSATDAWRTANDIEISMEANPGSVESGRFKSYALAGVNRVSLGVQSLNDDHLARLGRLHGRREALRAVEIAQANFQRVNLDLIYARQHQTIPDWSAELNEAISLGTGHLSLYQLTIEDGTVFSRRHSAGQLKGLPDEDSAAEMFELTQDICEAAGLPAYEVSNHARIDEQCRHNLIYWNSGIYAGVGPGAHGRVMLGHQRVATEAIRDPRAWLEAVETQGSGDLPTVELSQDEQTAETILMGLRLVDGIPNSTFARMGVNLNTWTSLVEMTQEGYLARSDHAVQATPKGRILLNSVIARLLSDIAEH</sequence>
<accession>A0A1N7PPY9</accession>
<dbReference type="PANTHER" id="PTHR13932">
    <property type="entry name" value="COPROPORPHYRINIGEN III OXIDASE"/>
    <property type="match status" value="1"/>
</dbReference>
<dbReference type="Proteomes" id="UP000186141">
    <property type="component" value="Unassembled WGS sequence"/>
</dbReference>
<proteinExistence type="inferred from homology"/>
<dbReference type="GO" id="GO:0046872">
    <property type="term" value="F:metal ion binding"/>
    <property type="evidence" value="ECO:0007669"/>
    <property type="project" value="UniProtKB-UniRule"/>
</dbReference>
<dbReference type="SUPFAM" id="SSF102114">
    <property type="entry name" value="Radical SAM enzymes"/>
    <property type="match status" value="1"/>
</dbReference>
<evidence type="ECO:0000256" key="1">
    <source>
        <dbReference type="ARBA" id="ARBA00001966"/>
    </source>
</evidence>
<evidence type="ECO:0000256" key="8">
    <source>
        <dbReference type="ARBA" id="ARBA00023014"/>
    </source>
</evidence>
<keyword evidence="6 10" id="KW-0479">Metal-binding</keyword>
<evidence type="ECO:0000256" key="7">
    <source>
        <dbReference type="ARBA" id="ARBA00023004"/>
    </source>
</evidence>
<protein>
    <recommendedName>
        <fullName evidence="3 10">Heme chaperone HemW</fullName>
    </recommendedName>
</protein>
<feature type="domain" description="Radical SAM core" evidence="11">
    <location>
        <begin position="1"/>
        <end position="233"/>
    </location>
</feature>
<evidence type="ECO:0000259" key="11">
    <source>
        <dbReference type="PROSITE" id="PS51918"/>
    </source>
</evidence>
<dbReference type="InterPro" id="IPR006638">
    <property type="entry name" value="Elp3/MiaA/NifB-like_rSAM"/>
</dbReference>
<keyword evidence="4 10" id="KW-0349">Heme</keyword>
<comment type="function">
    <text evidence="10">Probably acts as a heme chaperone, transferring heme to an unknown acceptor. Binds one molecule of heme per monomer, possibly covalently. Binds 1 [4Fe-4S] cluster. The cluster is coordinated with 3 cysteines and an exchangeable S-adenosyl-L-methionine.</text>
</comment>
<reference evidence="12 13" key="1">
    <citation type="submission" date="2017-01" db="EMBL/GenBank/DDBJ databases">
        <authorList>
            <person name="Mah S.A."/>
            <person name="Swanson W.J."/>
            <person name="Moy G.W."/>
            <person name="Vacquier V.D."/>
        </authorList>
    </citation>
    <scope>NUCLEOTIDE SEQUENCE [LARGE SCALE GENOMIC DNA]</scope>
    <source>
        <strain evidence="12 13">DSM 26375</strain>
    </source>
</reference>
<dbReference type="InterPro" id="IPR013785">
    <property type="entry name" value="Aldolase_TIM"/>
</dbReference>
<keyword evidence="10" id="KW-0004">4Fe-4S</keyword>
<comment type="similarity">
    <text evidence="2">Belongs to the anaerobic coproporphyrinogen-III oxidase family. HemW subfamily.</text>
</comment>
<keyword evidence="9 10" id="KW-0143">Chaperone</keyword>
<dbReference type="CDD" id="cd01335">
    <property type="entry name" value="Radical_SAM"/>
    <property type="match status" value="1"/>
</dbReference>
<keyword evidence="13" id="KW-1185">Reference proteome</keyword>
<name>A0A1N7PPY9_9RHOB</name>
<dbReference type="EMBL" id="FTOT01000006">
    <property type="protein sequence ID" value="SIT12547.1"/>
    <property type="molecule type" value="Genomic_DNA"/>
</dbReference>
<evidence type="ECO:0000256" key="10">
    <source>
        <dbReference type="RuleBase" id="RU364116"/>
    </source>
</evidence>
<keyword evidence="5 10" id="KW-0949">S-adenosyl-L-methionine</keyword>
<dbReference type="PANTHER" id="PTHR13932:SF5">
    <property type="entry name" value="RADICAL S-ADENOSYL METHIONINE DOMAIN-CONTAINING PROTEIN 1, MITOCHONDRIAL"/>
    <property type="match status" value="1"/>
</dbReference>
<comment type="cofactor">
    <cofactor evidence="1">
        <name>[4Fe-4S] cluster</name>
        <dbReference type="ChEBI" id="CHEBI:49883"/>
    </cofactor>
</comment>
<dbReference type="InterPro" id="IPR058240">
    <property type="entry name" value="rSAM_sf"/>
</dbReference>
<keyword evidence="8 10" id="KW-0411">Iron-sulfur</keyword>
<dbReference type="RefSeq" id="WP_076532424.1">
    <property type="nucleotide sequence ID" value="NZ_BMEH01000006.1"/>
</dbReference>
<dbReference type="InterPro" id="IPR007197">
    <property type="entry name" value="rSAM"/>
</dbReference>
<dbReference type="SFLD" id="SFLDG01065">
    <property type="entry name" value="anaerobic_coproporphyrinogen-I"/>
    <property type="match status" value="1"/>
</dbReference>
<dbReference type="STRING" id="1086013.SAMN05421774_10622"/>
<dbReference type="NCBIfam" id="TIGR00539">
    <property type="entry name" value="hemN_rel"/>
    <property type="match status" value="1"/>
</dbReference>
<dbReference type="InterPro" id="IPR010723">
    <property type="entry name" value="HemN_C"/>
</dbReference>
<comment type="subcellular location">
    <subcellularLocation>
        <location evidence="10">Cytoplasm</location>
    </subcellularLocation>
</comment>
<organism evidence="12 13">
    <name type="scientific">Gemmobacter megaterium</name>
    <dbReference type="NCBI Taxonomy" id="1086013"/>
    <lineage>
        <taxon>Bacteria</taxon>
        <taxon>Pseudomonadati</taxon>
        <taxon>Pseudomonadota</taxon>
        <taxon>Alphaproteobacteria</taxon>
        <taxon>Rhodobacterales</taxon>
        <taxon>Paracoccaceae</taxon>
        <taxon>Gemmobacter</taxon>
    </lineage>
</organism>
<dbReference type="GO" id="GO:0051539">
    <property type="term" value="F:4 iron, 4 sulfur cluster binding"/>
    <property type="evidence" value="ECO:0007669"/>
    <property type="project" value="UniProtKB-UniRule"/>
</dbReference>
<evidence type="ECO:0000256" key="2">
    <source>
        <dbReference type="ARBA" id="ARBA00006100"/>
    </source>
</evidence>
<evidence type="ECO:0000313" key="13">
    <source>
        <dbReference type="Proteomes" id="UP000186141"/>
    </source>
</evidence>
<evidence type="ECO:0000313" key="12">
    <source>
        <dbReference type="EMBL" id="SIT12547.1"/>
    </source>
</evidence>
<dbReference type="SFLD" id="SFLDF00288">
    <property type="entry name" value="HemN-like__clustered_with_nucl"/>
    <property type="match status" value="1"/>
</dbReference>
<dbReference type="PROSITE" id="PS51918">
    <property type="entry name" value="RADICAL_SAM"/>
    <property type="match status" value="1"/>
</dbReference>
<dbReference type="SMART" id="SM00729">
    <property type="entry name" value="Elp3"/>
    <property type="match status" value="1"/>
</dbReference>